<dbReference type="GO" id="GO:0006955">
    <property type="term" value="P:immune response"/>
    <property type="evidence" value="ECO:0007669"/>
    <property type="project" value="TreeGrafter"/>
</dbReference>
<dbReference type="Gene3D" id="2.60.40.10">
    <property type="entry name" value="Immunoglobulins"/>
    <property type="match status" value="2"/>
</dbReference>
<organism evidence="13 14">
    <name type="scientific">Latimeria chalumnae</name>
    <name type="common">Coelacanth</name>
    <dbReference type="NCBI Taxonomy" id="7897"/>
    <lineage>
        <taxon>Eukaryota</taxon>
        <taxon>Metazoa</taxon>
        <taxon>Chordata</taxon>
        <taxon>Craniata</taxon>
        <taxon>Vertebrata</taxon>
        <taxon>Euteleostomi</taxon>
        <taxon>Coelacanthiformes</taxon>
        <taxon>Coelacanthidae</taxon>
        <taxon>Latimeria</taxon>
    </lineage>
</organism>
<dbReference type="InterPro" id="IPR003599">
    <property type="entry name" value="Ig_sub"/>
</dbReference>
<keyword evidence="6" id="KW-0472">Membrane</keyword>
<dbReference type="PROSITE" id="PS50835">
    <property type="entry name" value="IG_LIKE"/>
    <property type="match status" value="2"/>
</dbReference>
<dbReference type="GO" id="GO:0071222">
    <property type="term" value="P:cellular response to lipopolysaccharide"/>
    <property type="evidence" value="ECO:0007669"/>
    <property type="project" value="TreeGrafter"/>
</dbReference>
<evidence type="ECO:0000256" key="4">
    <source>
        <dbReference type="ARBA" id="ARBA00022729"/>
    </source>
</evidence>
<keyword evidence="9" id="KW-0325">Glycoprotein</keyword>
<evidence type="ECO:0000256" key="7">
    <source>
        <dbReference type="ARBA" id="ARBA00023157"/>
    </source>
</evidence>
<proteinExistence type="predicted"/>
<dbReference type="InterPro" id="IPR013106">
    <property type="entry name" value="Ig_V-set"/>
</dbReference>
<evidence type="ECO:0000256" key="10">
    <source>
        <dbReference type="ARBA" id="ARBA00023319"/>
    </source>
</evidence>
<dbReference type="Pfam" id="PF22705">
    <property type="entry name" value="C2-set_3"/>
    <property type="match status" value="1"/>
</dbReference>
<gene>
    <name evidence="13" type="primary">PDCD1LG2</name>
</gene>
<dbReference type="AlphaFoldDB" id="H3ABM5"/>
<evidence type="ECO:0000256" key="11">
    <source>
        <dbReference type="SAM" id="Coils"/>
    </source>
</evidence>
<protein>
    <submittedName>
        <fullName evidence="13">Programmed cell death 1 ligand 2</fullName>
    </submittedName>
</protein>
<dbReference type="PANTHER" id="PTHR25466">
    <property type="entry name" value="T-LYMPHOCYTE ACTIVATION ANTIGEN"/>
    <property type="match status" value="1"/>
</dbReference>
<keyword evidence="2" id="KW-1003">Cell membrane</keyword>
<evidence type="ECO:0000256" key="8">
    <source>
        <dbReference type="ARBA" id="ARBA00023170"/>
    </source>
</evidence>
<evidence type="ECO:0000259" key="12">
    <source>
        <dbReference type="PROSITE" id="PS50835"/>
    </source>
</evidence>
<keyword evidence="11" id="KW-0175">Coiled coil</keyword>
<dbReference type="GO" id="GO:0007166">
    <property type="term" value="P:cell surface receptor signaling pathway"/>
    <property type="evidence" value="ECO:0007669"/>
    <property type="project" value="TreeGrafter"/>
</dbReference>
<dbReference type="GeneTree" id="ENSGT00940000161373"/>
<dbReference type="InterPro" id="IPR036179">
    <property type="entry name" value="Ig-like_dom_sf"/>
</dbReference>
<accession>H3ABM5</accession>
<dbReference type="InParanoid" id="H3ABM5"/>
<keyword evidence="10" id="KW-0393">Immunoglobulin domain</keyword>
<dbReference type="Pfam" id="PF07686">
    <property type="entry name" value="V-set"/>
    <property type="match status" value="1"/>
</dbReference>
<dbReference type="InterPro" id="IPR013783">
    <property type="entry name" value="Ig-like_fold"/>
</dbReference>
<evidence type="ECO:0000256" key="3">
    <source>
        <dbReference type="ARBA" id="ARBA00022692"/>
    </source>
</evidence>
<evidence type="ECO:0000256" key="9">
    <source>
        <dbReference type="ARBA" id="ARBA00023180"/>
    </source>
</evidence>
<dbReference type="InterPro" id="IPR007110">
    <property type="entry name" value="Ig-like_dom"/>
</dbReference>
<dbReference type="HOGENOM" id="CLU_013137_8_1_1"/>
<evidence type="ECO:0000256" key="6">
    <source>
        <dbReference type="ARBA" id="ARBA00023136"/>
    </source>
</evidence>
<dbReference type="eggNOG" id="ENOG502S1Y9">
    <property type="taxonomic scope" value="Eukaryota"/>
</dbReference>
<dbReference type="SMART" id="SM00409">
    <property type="entry name" value="IG"/>
    <property type="match status" value="1"/>
</dbReference>
<dbReference type="GO" id="GO:0042102">
    <property type="term" value="P:positive regulation of T cell proliferation"/>
    <property type="evidence" value="ECO:0007669"/>
    <property type="project" value="TreeGrafter"/>
</dbReference>
<dbReference type="SMART" id="SM00406">
    <property type="entry name" value="IGv"/>
    <property type="match status" value="1"/>
</dbReference>
<keyword evidence="7" id="KW-1015">Disulfide bond</keyword>
<dbReference type="FunFam" id="2.60.40.10:FF:001912">
    <property type="entry name" value="CD274 molecule"/>
    <property type="match status" value="1"/>
</dbReference>
<dbReference type="EMBL" id="AFYH01152972">
    <property type="status" value="NOT_ANNOTATED_CDS"/>
    <property type="molecule type" value="Genomic_DNA"/>
</dbReference>
<dbReference type="SUPFAM" id="SSF48726">
    <property type="entry name" value="Immunoglobulin"/>
    <property type="match status" value="2"/>
</dbReference>
<keyword evidence="5" id="KW-1133">Transmembrane helix</keyword>
<keyword evidence="3" id="KW-0812">Transmembrane</keyword>
<reference evidence="13" key="2">
    <citation type="submission" date="2025-08" db="UniProtKB">
        <authorList>
            <consortium name="Ensembl"/>
        </authorList>
    </citation>
    <scope>IDENTIFICATION</scope>
</reference>
<name>H3ABM5_LATCH</name>
<dbReference type="Ensembl" id="ENSLACT00000007105.1">
    <property type="protein sequence ID" value="ENSLACP00000007046.1"/>
    <property type="gene ID" value="ENSLACG00000006253.1"/>
</dbReference>
<dbReference type="PANTHER" id="PTHR25466:SF3">
    <property type="entry name" value="PROGRAMMED CELL DEATH 1 LIGAND 1"/>
    <property type="match status" value="1"/>
</dbReference>
<keyword evidence="4" id="KW-0732">Signal</keyword>
<keyword evidence="14" id="KW-1185">Reference proteome</keyword>
<dbReference type="GO" id="GO:0031295">
    <property type="term" value="P:T cell costimulation"/>
    <property type="evidence" value="ECO:0007669"/>
    <property type="project" value="TreeGrafter"/>
</dbReference>
<dbReference type="InterPro" id="IPR053896">
    <property type="entry name" value="BTN3A2-like_Ig-C"/>
</dbReference>
<dbReference type="Proteomes" id="UP000008672">
    <property type="component" value="Unassembled WGS sequence"/>
</dbReference>
<evidence type="ECO:0000256" key="5">
    <source>
        <dbReference type="ARBA" id="ARBA00022989"/>
    </source>
</evidence>
<feature type="domain" description="Ig-like" evidence="12">
    <location>
        <begin position="162"/>
        <end position="244"/>
    </location>
</feature>
<evidence type="ECO:0000256" key="1">
    <source>
        <dbReference type="ARBA" id="ARBA00004251"/>
    </source>
</evidence>
<dbReference type="FunCoup" id="H3ABM5">
    <property type="interactions" value="365"/>
</dbReference>
<dbReference type="GO" id="GO:0009897">
    <property type="term" value="C:external side of plasma membrane"/>
    <property type="evidence" value="ECO:0007669"/>
    <property type="project" value="TreeGrafter"/>
</dbReference>
<evidence type="ECO:0000313" key="14">
    <source>
        <dbReference type="Proteomes" id="UP000008672"/>
    </source>
</evidence>
<dbReference type="OMA" id="ELYIVEH"/>
<reference evidence="13" key="3">
    <citation type="submission" date="2025-09" db="UniProtKB">
        <authorList>
            <consortium name="Ensembl"/>
        </authorList>
    </citation>
    <scope>IDENTIFICATION</scope>
</reference>
<evidence type="ECO:0000313" key="13">
    <source>
        <dbReference type="Ensembl" id="ENSLACP00000007046.1"/>
    </source>
</evidence>
<dbReference type="InterPro" id="IPR051713">
    <property type="entry name" value="T-cell_Activation_Regulation"/>
</dbReference>
<sequence length="247" mass="28069">APVLFVFELSFSKDKNILNNFLILFPALLTVEMTKTVYTAQYGSNVSIECKFSVGNSLNMKELRIYWQYINQDGELQLVSKFENGEEQLKDQNDNYRERAHLLTDKLNSSLVVLQISKVKLTDAGDYRCLVDHGGADYKQAHLKVEASYGNIKTNKKETHRDGEDTQIVLTCQSEGYPLAAVLWQADTNYNLSISGNTTHLLTPDGLFHVTSVLELTSKEYYNYSCIFWNEELNENTSAVFYVSGNI</sequence>
<comment type="subcellular location">
    <subcellularLocation>
        <location evidence="1">Cell membrane</location>
        <topology evidence="1">Single-pass type I membrane protein</topology>
    </subcellularLocation>
</comment>
<reference evidence="14" key="1">
    <citation type="submission" date="2011-08" db="EMBL/GenBank/DDBJ databases">
        <title>The draft genome of Latimeria chalumnae.</title>
        <authorList>
            <person name="Di Palma F."/>
            <person name="Alfoldi J."/>
            <person name="Johnson J."/>
            <person name="Berlin A."/>
            <person name="Gnerre S."/>
            <person name="Jaffe D."/>
            <person name="MacCallum I."/>
            <person name="Young S."/>
            <person name="Walker B.J."/>
            <person name="Lander E."/>
            <person name="Lindblad-Toh K."/>
        </authorList>
    </citation>
    <scope>NUCLEOTIDE SEQUENCE [LARGE SCALE GENOMIC DNA]</scope>
    <source>
        <strain evidence="14">Wild caught</strain>
    </source>
</reference>
<feature type="coiled-coil region" evidence="11">
    <location>
        <begin position="79"/>
        <end position="106"/>
    </location>
</feature>
<dbReference type="STRING" id="7897.ENSLACP00000007046"/>
<keyword evidence="8" id="KW-0675">Receptor</keyword>
<evidence type="ECO:0000256" key="2">
    <source>
        <dbReference type="ARBA" id="ARBA00022475"/>
    </source>
</evidence>
<feature type="domain" description="Ig-like" evidence="12">
    <location>
        <begin position="26"/>
        <end position="146"/>
    </location>
</feature>
<dbReference type="GO" id="GO:0042130">
    <property type="term" value="P:negative regulation of T cell proliferation"/>
    <property type="evidence" value="ECO:0007669"/>
    <property type="project" value="TreeGrafter"/>
</dbReference>